<gene>
    <name evidence="1" type="ORF">FKG94_16515</name>
</gene>
<evidence type="ECO:0000313" key="2">
    <source>
        <dbReference type="Proteomes" id="UP000319732"/>
    </source>
</evidence>
<dbReference type="SUPFAM" id="SSF48452">
    <property type="entry name" value="TPR-like"/>
    <property type="match status" value="3"/>
</dbReference>
<evidence type="ECO:0000313" key="1">
    <source>
        <dbReference type="EMBL" id="TQV74210.1"/>
    </source>
</evidence>
<dbReference type="Pfam" id="PF13174">
    <property type="entry name" value="TPR_6"/>
    <property type="match status" value="2"/>
</dbReference>
<keyword evidence="2" id="KW-1185">Reference proteome</keyword>
<dbReference type="RefSeq" id="WP_142905433.1">
    <property type="nucleotide sequence ID" value="NZ_ML660096.1"/>
</dbReference>
<dbReference type="Pfam" id="PF13432">
    <property type="entry name" value="TPR_16"/>
    <property type="match status" value="1"/>
</dbReference>
<dbReference type="SMART" id="SM00028">
    <property type="entry name" value="TPR"/>
    <property type="match status" value="7"/>
</dbReference>
<name>A0A545TAH0_9GAMM</name>
<dbReference type="PANTHER" id="PTHR37423:SF2">
    <property type="entry name" value="MEMBRANE-BOUND LYTIC MUREIN TRANSGLYCOSYLASE C"/>
    <property type="match status" value="1"/>
</dbReference>
<proteinExistence type="predicted"/>
<dbReference type="InterPro" id="IPR011990">
    <property type="entry name" value="TPR-like_helical_dom_sf"/>
</dbReference>
<dbReference type="PROSITE" id="PS51257">
    <property type="entry name" value="PROKAR_LIPOPROTEIN"/>
    <property type="match status" value="1"/>
</dbReference>
<dbReference type="OrthoDB" id="9806825at2"/>
<reference evidence="1 2" key="1">
    <citation type="submission" date="2019-06" db="EMBL/GenBank/DDBJ databases">
        <title>Whole genome sequence for Cellvibrionaceae sp. R142.</title>
        <authorList>
            <person name="Wang G."/>
        </authorList>
    </citation>
    <scope>NUCLEOTIDE SEQUENCE [LARGE SCALE GENOMIC DNA]</scope>
    <source>
        <strain evidence="1 2">R142</strain>
    </source>
</reference>
<sequence>MKRSIVLSSLTLTLYACSFGDTRTLGDLQYKPEKEKQIEFERLSHQEVREEYQELLGLFKDEEVKEQIERRIADVYMIEGGRKQVAQQETKSYYVEAIKGYHDILKKYPNSPDNADVLYQLARAYELDGHQDKALEMLLQLTTRHPNYKNNAEAHFRMGDIYFNQQAYRKAQKEYLTVARMPDPKLHTYAHYMLGWTYYKQLNFTASLNAFALVLNQLLDGTAEAPAELDNAQASLVNDTIHSMSLGLAKNGGAQALEKIASLQGKPYLWRIYDDLGDYFLEKERFEDSAETFRHYVQRYNFSAQAPDMHGKLIETYVKGGFPLQALKEKEVYVDYYGIDSNYASVNNGVPDRVKKALKIYFDELAEHYHGKAQVTLKLYEKTSQQKNRKMSDKKLAAMKADFVTSFQRAAHFYSQYIATFPRDARVPEMTFLKAEAYLSAGQHPQAIEEFERVAYQLDDFKDAQYRARAGYAAIASYQDHIDGLGLQQQDQSENRKSWQAKAVESMLRFAEVFHTDKRSPSVLTNAAEYLFGLEQYQRAVDVSQKLIDNNPDLDRELKKTAYGIVAHSYYKLEQFQLAEVNYTRQRNLIGKQSEEYKQVSERLANAIYRNSETLVAADDKDQAITELLKIKALTPGSKVRVAAQYNAATLLLATEQWDRAVDELRQLAGQYPQHELAFEFPRKLALAYEKRQSWKSAGDTYLALSKKDKDPEVRRNALFLAAEMYEKNKSYDISIELFKQYARAYEQPFDVRMEARYRLANLYETTGDPAKQLFWLRRIIDGDRTGGKQRTDRSRWLGAWANIKYGDHFATEFRRKKLTRALAKSLAKKNEALKNAVARYEQAADYGLFEFVTMSSYKTAQLYQQLAFALRNAPRPKGLSAEERQIYTEVIEEQAMPLDQLAVDLHIGNLQRAWDGEFDQWIDKSFAAMRVLAPARFDKQELQVSYGDEIR</sequence>
<dbReference type="InterPro" id="IPR019734">
    <property type="entry name" value="TPR_rpt"/>
</dbReference>
<accession>A0A545TAH0</accession>
<organism evidence="1 2">
    <name type="scientific">Exilibacterium tricleocarpae</name>
    <dbReference type="NCBI Taxonomy" id="2591008"/>
    <lineage>
        <taxon>Bacteria</taxon>
        <taxon>Pseudomonadati</taxon>
        <taxon>Pseudomonadota</taxon>
        <taxon>Gammaproteobacteria</taxon>
        <taxon>Cellvibrionales</taxon>
        <taxon>Cellvibrionaceae</taxon>
        <taxon>Exilibacterium</taxon>
    </lineage>
</organism>
<comment type="caution">
    <text evidence="1">The sequence shown here is derived from an EMBL/GenBank/DDBJ whole genome shotgun (WGS) entry which is preliminary data.</text>
</comment>
<dbReference type="PANTHER" id="PTHR37423">
    <property type="entry name" value="SOLUBLE LYTIC MUREIN TRANSGLYCOSYLASE-RELATED"/>
    <property type="match status" value="1"/>
</dbReference>
<protein>
    <submittedName>
        <fullName evidence="1">Tetratricopeptide repeat protein</fullName>
    </submittedName>
</protein>
<dbReference type="AlphaFoldDB" id="A0A545TAH0"/>
<dbReference type="EMBL" id="VHSG01000017">
    <property type="protein sequence ID" value="TQV74210.1"/>
    <property type="molecule type" value="Genomic_DNA"/>
</dbReference>
<dbReference type="Proteomes" id="UP000319732">
    <property type="component" value="Unassembled WGS sequence"/>
</dbReference>
<dbReference type="Gene3D" id="1.25.40.10">
    <property type="entry name" value="Tetratricopeptide repeat domain"/>
    <property type="match status" value="5"/>
</dbReference>